<dbReference type="GeneID" id="85331196"/>
<reference evidence="1" key="1">
    <citation type="submission" date="2023-06" db="EMBL/GenBank/DDBJ databases">
        <title>Genome-scale phylogeny and comparative genomics of the fungal order Sordariales.</title>
        <authorList>
            <consortium name="Lawrence Berkeley National Laboratory"/>
            <person name="Hensen N."/>
            <person name="Bonometti L."/>
            <person name="Westerberg I."/>
            <person name="Brannstrom I.O."/>
            <person name="Guillou S."/>
            <person name="Cros-Aarteil S."/>
            <person name="Calhoun S."/>
            <person name="Haridas S."/>
            <person name="Kuo A."/>
            <person name="Mondo S."/>
            <person name="Pangilinan J."/>
            <person name="Riley R."/>
            <person name="LaButti K."/>
            <person name="Andreopoulos B."/>
            <person name="Lipzen A."/>
            <person name="Chen C."/>
            <person name="Yanf M."/>
            <person name="Daum C."/>
            <person name="Ng V."/>
            <person name="Clum A."/>
            <person name="Steindorff A."/>
            <person name="Ohm R."/>
            <person name="Martin F."/>
            <person name="Silar P."/>
            <person name="Natvig D."/>
            <person name="Lalanne C."/>
            <person name="Gautier V."/>
            <person name="Ament-velasquez S.L."/>
            <person name="Kruys A."/>
            <person name="Hutchinson M.I."/>
            <person name="Powell A.J."/>
            <person name="Barry K."/>
            <person name="Miller A.N."/>
            <person name="Grigoriev I.V."/>
            <person name="Debuchy R."/>
            <person name="Gladieux P."/>
            <person name="Thoren M.H."/>
            <person name="Johannesson H."/>
        </authorList>
    </citation>
    <scope>NUCLEOTIDE SEQUENCE</scope>
    <source>
        <strain evidence="1">SMH2392-1A</strain>
    </source>
</reference>
<evidence type="ECO:0000313" key="2">
    <source>
        <dbReference type="Proteomes" id="UP001172101"/>
    </source>
</evidence>
<proteinExistence type="predicted"/>
<dbReference type="EMBL" id="JAUIRO010000004">
    <property type="protein sequence ID" value="KAK0716757.1"/>
    <property type="molecule type" value="Genomic_DNA"/>
</dbReference>
<organism evidence="1 2">
    <name type="scientific">Lasiosphaeria miniovina</name>
    <dbReference type="NCBI Taxonomy" id="1954250"/>
    <lineage>
        <taxon>Eukaryota</taxon>
        <taxon>Fungi</taxon>
        <taxon>Dikarya</taxon>
        <taxon>Ascomycota</taxon>
        <taxon>Pezizomycotina</taxon>
        <taxon>Sordariomycetes</taxon>
        <taxon>Sordariomycetidae</taxon>
        <taxon>Sordariales</taxon>
        <taxon>Lasiosphaeriaceae</taxon>
        <taxon>Lasiosphaeria</taxon>
    </lineage>
</organism>
<sequence length="178" mass="20045">MRSVIKVSYGMPVLPPENLDGRPLVTSERDMATDSLSHVLDNTWYAFRWLVAVLQWIEHRVRLGHGLVYLRSTGGKGRAGILDVEYSLVSLAAVRGMVGQLRRLPELRGMLLWEKSRGQADTIFRIHDNAMSRVQPKGMGFKTGENVFIVPVKFPFLGGAEAFLFSVENPTFSEDRQI</sequence>
<protein>
    <submittedName>
        <fullName evidence="1">Uncharacterized protein</fullName>
    </submittedName>
</protein>
<dbReference type="RefSeq" id="XP_060295550.1">
    <property type="nucleotide sequence ID" value="XM_060447926.1"/>
</dbReference>
<keyword evidence="2" id="KW-1185">Reference proteome</keyword>
<accession>A0AA40AJ33</accession>
<evidence type="ECO:0000313" key="1">
    <source>
        <dbReference type="EMBL" id="KAK0716757.1"/>
    </source>
</evidence>
<comment type="caution">
    <text evidence="1">The sequence shown here is derived from an EMBL/GenBank/DDBJ whole genome shotgun (WGS) entry which is preliminary data.</text>
</comment>
<name>A0AA40AJ33_9PEZI</name>
<dbReference type="AlphaFoldDB" id="A0AA40AJ33"/>
<gene>
    <name evidence="1" type="ORF">B0T26DRAFT_871418</name>
</gene>
<dbReference type="Proteomes" id="UP001172101">
    <property type="component" value="Unassembled WGS sequence"/>
</dbReference>